<comment type="similarity">
    <text evidence="9">Belongs to the DHHC palmitoyltransferase family. PFA5 subfamily.</text>
</comment>
<dbReference type="PANTHER" id="PTHR22883:SF23">
    <property type="entry name" value="PALMITOYLTRANSFERASE ZDHHC6"/>
    <property type="match status" value="1"/>
</dbReference>
<evidence type="ECO:0000259" key="13">
    <source>
        <dbReference type="Pfam" id="PF01529"/>
    </source>
</evidence>
<feature type="region of interest" description="Disordered" evidence="12">
    <location>
        <begin position="202"/>
        <end position="236"/>
    </location>
</feature>
<evidence type="ECO:0000256" key="10">
    <source>
        <dbReference type="ARBA" id="ARBA00048048"/>
    </source>
</evidence>
<dbReference type="EMBL" id="HF935315">
    <property type="protein sequence ID" value="CCX06817.1"/>
    <property type="molecule type" value="Genomic_DNA"/>
</dbReference>
<keyword evidence="15" id="KW-1185">Reference proteome</keyword>
<keyword evidence="3 11" id="KW-0812">Transmembrane</keyword>
<dbReference type="Proteomes" id="UP000018144">
    <property type="component" value="Unassembled WGS sequence"/>
</dbReference>
<protein>
    <recommendedName>
        <fullName evidence="11">Palmitoyltransferase</fullName>
        <ecNumber evidence="11">2.3.1.225</ecNumber>
    </recommendedName>
</protein>
<feature type="transmembrane region" description="Helical" evidence="11">
    <location>
        <begin position="340"/>
        <end position="361"/>
    </location>
</feature>
<dbReference type="GO" id="GO:0005783">
    <property type="term" value="C:endoplasmic reticulum"/>
    <property type="evidence" value="ECO:0007669"/>
    <property type="project" value="TreeGrafter"/>
</dbReference>
<evidence type="ECO:0000256" key="12">
    <source>
        <dbReference type="SAM" id="MobiDB-lite"/>
    </source>
</evidence>
<evidence type="ECO:0000313" key="14">
    <source>
        <dbReference type="EMBL" id="CCX06817.1"/>
    </source>
</evidence>
<feature type="region of interest" description="Disordered" evidence="12">
    <location>
        <begin position="85"/>
        <end position="185"/>
    </location>
</feature>
<evidence type="ECO:0000256" key="1">
    <source>
        <dbReference type="ARBA" id="ARBA00004141"/>
    </source>
</evidence>
<sequence length="519" mass="57009">MGQHRRTLNIWVAYFMPVLMLGVIGFATWVFLDLVCVRYLIHTHSRHKTATGLITVYSILLLLLLLSYLRIVTTLTFNPGYVKRGPAAGKKKRRSRKNKRTLEKAQVDGPGSLSDVDAGAGTEGEGNDSDDAEDGVRDHDDMELDAEGGFGFLPPGTGESTTSALPNAGPPFLAPASKSATPASPTFTQSLAGFLSPNTARAAKDAKRDARAAKKVASKSNPYRGSWQPIERPQSSSRGLSNLAEFLELDCFVCESDGLPRYCPTCDCWKPDRSHHCSEVGRCVMRMDHFCPWVGGVVAETSFRYFYQVVVYGMLYCGFIIVTLAILVHEKNANTQTVDGKWIATIALASLFGLFSFGMTLSTTQLILGNLSTIDSLAAKTKVYQLALLDPLATSLGPSAPGLGPVYNPITDEYVTTAVRVWLPHDPKPGEQQRCYAIVKTEKGENPWRLEGWYGNFKESLGGPWWTWGLLWGVPKAGTTGGRTGAMGGIQTRGWYRFNEEIIRRLRKEAGIKEPERTL</sequence>
<keyword evidence="6" id="KW-0564">Palmitate</keyword>
<dbReference type="InterPro" id="IPR001594">
    <property type="entry name" value="Palmitoyltrfase_DHHC"/>
</dbReference>
<keyword evidence="4 11" id="KW-1133">Transmembrane helix</keyword>
<proteinExistence type="inferred from homology"/>
<dbReference type="STRING" id="1076935.U4KXF4"/>
<dbReference type="AlphaFoldDB" id="U4KXF4"/>
<reference evidence="14 15" key="1">
    <citation type="journal article" date="2013" name="PLoS Genet.">
        <title>The genome and development-dependent transcriptomes of Pyronema confluens: a window into fungal evolution.</title>
        <authorList>
            <person name="Traeger S."/>
            <person name="Altegoer F."/>
            <person name="Freitag M."/>
            <person name="Gabaldon T."/>
            <person name="Kempken F."/>
            <person name="Kumar A."/>
            <person name="Marcet-Houben M."/>
            <person name="Poggeler S."/>
            <person name="Stajich J.E."/>
            <person name="Nowrousian M."/>
        </authorList>
    </citation>
    <scope>NUCLEOTIDE SEQUENCE [LARGE SCALE GENOMIC DNA]</scope>
    <source>
        <strain evidence="15">CBS 100304</strain>
        <tissue evidence="14">Vegetative mycelium</tissue>
    </source>
</reference>
<evidence type="ECO:0000256" key="11">
    <source>
        <dbReference type="RuleBase" id="RU079119"/>
    </source>
</evidence>
<feature type="transmembrane region" description="Helical" evidence="11">
    <location>
        <begin position="49"/>
        <end position="69"/>
    </location>
</feature>
<evidence type="ECO:0000313" key="15">
    <source>
        <dbReference type="Proteomes" id="UP000018144"/>
    </source>
</evidence>
<keyword evidence="8 11" id="KW-0012">Acyltransferase</keyword>
<evidence type="ECO:0000256" key="7">
    <source>
        <dbReference type="ARBA" id="ARBA00023288"/>
    </source>
</evidence>
<dbReference type="GO" id="GO:0019706">
    <property type="term" value="F:protein-cysteine S-palmitoyltransferase activity"/>
    <property type="evidence" value="ECO:0007669"/>
    <property type="project" value="UniProtKB-EC"/>
</dbReference>
<dbReference type="GO" id="GO:0006612">
    <property type="term" value="P:protein targeting to membrane"/>
    <property type="evidence" value="ECO:0007669"/>
    <property type="project" value="TreeGrafter"/>
</dbReference>
<keyword evidence="2 11" id="KW-0808">Transferase</keyword>
<dbReference type="OrthoDB" id="331948at2759"/>
<accession>U4KXF4</accession>
<feature type="domain" description="Palmitoyltransferase DHHC" evidence="13">
    <location>
        <begin position="260"/>
        <end position="376"/>
    </location>
</feature>
<keyword evidence="5 11" id="KW-0472">Membrane</keyword>
<dbReference type="EC" id="2.3.1.225" evidence="11"/>
<keyword evidence="7" id="KW-0449">Lipoprotein</keyword>
<evidence type="ECO:0000256" key="4">
    <source>
        <dbReference type="ARBA" id="ARBA00022989"/>
    </source>
</evidence>
<dbReference type="GO" id="GO:0005794">
    <property type="term" value="C:Golgi apparatus"/>
    <property type="evidence" value="ECO:0007669"/>
    <property type="project" value="TreeGrafter"/>
</dbReference>
<feature type="compositionally biased region" description="Basic and acidic residues" evidence="12">
    <location>
        <begin position="202"/>
        <end position="212"/>
    </location>
</feature>
<organism evidence="14 15">
    <name type="scientific">Pyronema omphalodes (strain CBS 100304)</name>
    <name type="common">Pyronema confluens</name>
    <dbReference type="NCBI Taxonomy" id="1076935"/>
    <lineage>
        <taxon>Eukaryota</taxon>
        <taxon>Fungi</taxon>
        <taxon>Dikarya</taxon>
        <taxon>Ascomycota</taxon>
        <taxon>Pezizomycotina</taxon>
        <taxon>Pezizomycetes</taxon>
        <taxon>Pezizales</taxon>
        <taxon>Pyronemataceae</taxon>
        <taxon>Pyronema</taxon>
    </lineage>
</organism>
<dbReference type="PROSITE" id="PS50216">
    <property type="entry name" value="DHHC"/>
    <property type="match status" value="1"/>
</dbReference>
<evidence type="ECO:0000256" key="5">
    <source>
        <dbReference type="ARBA" id="ARBA00023136"/>
    </source>
</evidence>
<name>U4KXF4_PYROM</name>
<feature type="compositionally biased region" description="Basic residues" evidence="12">
    <location>
        <begin position="89"/>
        <end position="99"/>
    </location>
</feature>
<gene>
    <name evidence="14" type="ORF">PCON_06404</name>
</gene>
<comment type="catalytic activity">
    <reaction evidence="10 11">
        <text>L-cysteinyl-[protein] + hexadecanoyl-CoA = S-hexadecanoyl-L-cysteinyl-[protein] + CoA</text>
        <dbReference type="Rhea" id="RHEA:36683"/>
        <dbReference type="Rhea" id="RHEA-COMP:10131"/>
        <dbReference type="Rhea" id="RHEA-COMP:11032"/>
        <dbReference type="ChEBI" id="CHEBI:29950"/>
        <dbReference type="ChEBI" id="CHEBI:57287"/>
        <dbReference type="ChEBI" id="CHEBI:57379"/>
        <dbReference type="ChEBI" id="CHEBI:74151"/>
        <dbReference type="EC" id="2.3.1.225"/>
    </reaction>
</comment>
<dbReference type="eggNOG" id="KOG1315">
    <property type="taxonomic scope" value="Eukaryota"/>
</dbReference>
<evidence type="ECO:0000256" key="3">
    <source>
        <dbReference type="ARBA" id="ARBA00022692"/>
    </source>
</evidence>
<feature type="transmembrane region" description="Helical" evidence="11">
    <location>
        <begin position="12"/>
        <end position="37"/>
    </location>
</feature>
<dbReference type="PANTHER" id="PTHR22883">
    <property type="entry name" value="ZINC FINGER DHHC DOMAIN CONTAINING PROTEIN"/>
    <property type="match status" value="1"/>
</dbReference>
<evidence type="ECO:0000256" key="6">
    <source>
        <dbReference type="ARBA" id="ARBA00023139"/>
    </source>
</evidence>
<dbReference type="GO" id="GO:0016020">
    <property type="term" value="C:membrane"/>
    <property type="evidence" value="ECO:0007669"/>
    <property type="project" value="UniProtKB-SubCell"/>
</dbReference>
<comment type="domain">
    <text evidence="11">The DHHC domain is required for palmitoyltransferase activity.</text>
</comment>
<feature type="compositionally biased region" description="Low complexity" evidence="12">
    <location>
        <begin position="174"/>
        <end position="185"/>
    </location>
</feature>
<evidence type="ECO:0000256" key="9">
    <source>
        <dbReference type="ARBA" id="ARBA00038298"/>
    </source>
</evidence>
<evidence type="ECO:0000256" key="8">
    <source>
        <dbReference type="ARBA" id="ARBA00023315"/>
    </source>
</evidence>
<dbReference type="InterPro" id="IPR039859">
    <property type="entry name" value="PFA4/ZDH16/20/ERF2-like"/>
</dbReference>
<feature type="transmembrane region" description="Helical" evidence="11">
    <location>
        <begin position="305"/>
        <end position="328"/>
    </location>
</feature>
<dbReference type="Pfam" id="PF01529">
    <property type="entry name" value="DHHC"/>
    <property type="match status" value="1"/>
</dbReference>
<evidence type="ECO:0000256" key="2">
    <source>
        <dbReference type="ARBA" id="ARBA00022679"/>
    </source>
</evidence>
<comment type="subcellular location">
    <subcellularLocation>
        <location evidence="1">Membrane</location>
        <topology evidence="1">Multi-pass membrane protein</topology>
    </subcellularLocation>
</comment>